<dbReference type="InterPro" id="IPR011611">
    <property type="entry name" value="PfkB_dom"/>
</dbReference>
<keyword evidence="8 12" id="KW-0067">ATP-binding</keyword>
<accession>A0A8H7TB78</accession>
<keyword evidence="7 12" id="KW-0418">Kinase</keyword>
<dbReference type="EMBL" id="JAFJYH010000178">
    <property type="protein sequence ID" value="KAG4416679.1"/>
    <property type="molecule type" value="Genomic_DNA"/>
</dbReference>
<comment type="catalytic activity">
    <reaction evidence="12">
        <text>D-ribose + ATP = D-ribose 5-phosphate + ADP + H(+)</text>
        <dbReference type="Rhea" id="RHEA:13697"/>
        <dbReference type="ChEBI" id="CHEBI:15378"/>
        <dbReference type="ChEBI" id="CHEBI:30616"/>
        <dbReference type="ChEBI" id="CHEBI:47013"/>
        <dbReference type="ChEBI" id="CHEBI:78346"/>
        <dbReference type="ChEBI" id="CHEBI:456216"/>
        <dbReference type="EC" id="2.7.1.15"/>
    </reaction>
</comment>
<evidence type="ECO:0000256" key="3">
    <source>
        <dbReference type="ARBA" id="ARBA00016943"/>
    </source>
</evidence>
<dbReference type="PANTHER" id="PTHR10584">
    <property type="entry name" value="SUGAR KINASE"/>
    <property type="match status" value="1"/>
</dbReference>
<feature type="binding site" evidence="12">
    <location>
        <position position="159"/>
    </location>
    <ligand>
        <name>substrate</name>
    </ligand>
</feature>
<feature type="binding site" evidence="12">
    <location>
        <begin position="274"/>
        <end position="275"/>
    </location>
    <ligand>
        <name>ATP</name>
        <dbReference type="ChEBI" id="CHEBI:30616"/>
    </ligand>
</feature>
<comment type="pathway">
    <text evidence="12">Carbohydrate metabolism; D-ribose degradation; D-ribose 5-phosphate from beta-D-ribopyranose: step 2/2.</text>
</comment>
<evidence type="ECO:0000256" key="8">
    <source>
        <dbReference type="ARBA" id="ARBA00022840"/>
    </source>
</evidence>
<dbReference type="GO" id="GO:0046872">
    <property type="term" value="F:metal ion binding"/>
    <property type="evidence" value="ECO:0007669"/>
    <property type="project" value="UniProtKB-KW"/>
</dbReference>
<dbReference type="PRINTS" id="PR00990">
    <property type="entry name" value="RIBOKINASE"/>
</dbReference>
<keyword evidence="6 12" id="KW-0547">Nucleotide-binding</keyword>
<comment type="activity regulation">
    <text evidence="12">Activated by a monovalent cation that binds near, but not in, the active site. The most likely occupant of the site in vivo is potassium. Ion binding induces a conformational change that may alter substrate affinity.</text>
</comment>
<keyword evidence="12" id="KW-0539">Nucleus</keyword>
<dbReference type="PROSITE" id="PS00584">
    <property type="entry name" value="PFKB_KINASES_2"/>
    <property type="match status" value="1"/>
</dbReference>
<comment type="caution">
    <text evidence="12">Lacks conserved residue(s) required for the propagation of feature annotation.</text>
</comment>
<evidence type="ECO:0000256" key="9">
    <source>
        <dbReference type="ARBA" id="ARBA00022842"/>
    </source>
</evidence>
<comment type="caution">
    <text evidence="14">The sequence shown here is derived from an EMBL/GenBank/DDBJ whole genome shotgun (WGS) entry which is preliminary data.</text>
</comment>
<feature type="binding site" evidence="12">
    <location>
        <position position="269"/>
    </location>
    <ligand>
        <name>K(+)</name>
        <dbReference type="ChEBI" id="CHEBI:29103"/>
    </ligand>
</feature>
<dbReference type="PANTHER" id="PTHR10584:SF166">
    <property type="entry name" value="RIBOKINASE"/>
    <property type="match status" value="1"/>
</dbReference>
<feature type="domain" description="Carbohydrate kinase PfkB" evidence="13">
    <location>
        <begin position="10"/>
        <end position="318"/>
    </location>
</feature>
<dbReference type="Gene3D" id="3.40.1190.20">
    <property type="match status" value="1"/>
</dbReference>
<dbReference type="GO" id="GO:0005634">
    <property type="term" value="C:nucleus"/>
    <property type="evidence" value="ECO:0007669"/>
    <property type="project" value="UniProtKB-SubCell"/>
</dbReference>
<feature type="binding site" evidence="12">
    <location>
        <position position="311"/>
    </location>
    <ligand>
        <name>K(+)</name>
        <dbReference type="ChEBI" id="CHEBI:29103"/>
    </ligand>
</feature>
<dbReference type="CDD" id="cd01174">
    <property type="entry name" value="ribokinase"/>
    <property type="match status" value="1"/>
</dbReference>
<evidence type="ECO:0000256" key="4">
    <source>
        <dbReference type="ARBA" id="ARBA00022679"/>
    </source>
</evidence>
<dbReference type="OrthoDB" id="415590at2759"/>
<dbReference type="EC" id="2.7.1.15" evidence="2 12"/>
<keyword evidence="12" id="KW-0963">Cytoplasm</keyword>
<comment type="function">
    <text evidence="12">Catalyzes the phosphorylation of ribose at O-5 in a reaction requiring ATP and magnesium. The resulting D-ribose-5-phosphate can then be used either for sythesis of nucleotides, histidine, and tryptophan, or as a component of the pentose phosphate pathway.</text>
</comment>
<feature type="binding site" evidence="12">
    <location>
        <position position="203"/>
    </location>
    <ligand>
        <name>ATP</name>
        <dbReference type="ChEBI" id="CHEBI:30616"/>
    </ligand>
</feature>
<name>A0A8H7TB78_9HELO</name>
<comment type="similarity">
    <text evidence="12">Belongs to the carbohydrate kinase PfkB family. Ribokinase subfamily.</text>
</comment>
<evidence type="ECO:0000256" key="11">
    <source>
        <dbReference type="ARBA" id="ARBA00023277"/>
    </source>
</evidence>
<feature type="binding site" evidence="12">
    <location>
        <begin position="17"/>
        <end position="19"/>
    </location>
    <ligand>
        <name>substrate</name>
    </ligand>
</feature>
<dbReference type="InterPro" id="IPR011877">
    <property type="entry name" value="Ribokinase"/>
</dbReference>
<feature type="active site" description="Proton acceptor" evidence="12">
    <location>
        <position position="275"/>
    </location>
</feature>
<feature type="binding site" evidence="12">
    <location>
        <position position="271"/>
    </location>
    <ligand>
        <name>K(+)</name>
        <dbReference type="ChEBI" id="CHEBI:29103"/>
    </ligand>
</feature>
<evidence type="ECO:0000313" key="15">
    <source>
        <dbReference type="Proteomes" id="UP000664132"/>
    </source>
</evidence>
<evidence type="ECO:0000256" key="10">
    <source>
        <dbReference type="ARBA" id="ARBA00022958"/>
    </source>
</evidence>
<dbReference type="AlphaFoldDB" id="A0A8H7TB78"/>
<dbReference type="GO" id="GO:0005524">
    <property type="term" value="F:ATP binding"/>
    <property type="evidence" value="ECO:0007669"/>
    <property type="project" value="UniProtKB-UniRule"/>
</dbReference>
<comment type="subcellular location">
    <subcellularLocation>
        <location evidence="12">Cytoplasm</location>
    </subcellularLocation>
    <subcellularLocation>
        <location evidence="12">Nucleus</location>
    </subcellularLocation>
</comment>
<evidence type="ECO:0000313" key="14">
    <source>
        <dbReference type="EMBL" id="KAG4416679.1"/>
    </source>
</evidence>
<feature type="binding site" evidence="12">
    <location>
        <position position="309"/>
    </location>
    <ligand>
        <name>K(+)</name>
        <dbReference type="ChEBI" id="CHEBI:29103"/>
    </ligand>
</feature>
<proteinExistence type="inferred from homology"/>
<evidence type="ECO:0000256" key="1">
    <source>
        <dbReference type="ARBA" id="ARBA00005380"/>
    </source>
</evidence>
<dbReference type="InterPro" id="IPR002173">
    <property type="entry name" value="Carboh/pur_kinase_PfkB_CS"/>
</dbReference>
<dbReference type="Proteomes" id="UP000664132">
    <property type="component" value="Unassembled WGS sequence"/>
</dbReference>
<comment type="subunit">
    <text evidence="12">Homodimer.</text>
</comment>
<comment type="cofactor">
    <cofactor evidence="12">
        <name>Mg(2+)</name>
        <dbReference type="ChEBI" id="CHEBI:18420"/>
    </cofactor>
    <text evidence="12">Requires a divalent cation, most likely magnesium in vivo, as an electrophilic catalyst to aid phosphoryl group transfer. It is the chelate of the metal and the nucleotide that is the actual substrate.</text>
</comment>
<feature type="binding site" evidence="12">
    <location>
        <position position="315"/>
    </location>
    <ligand>
        <name>K(+)</name>
        <dbReference type="ChEBI" id="CHEBI:29103"/>
    </ligand>
</feature>
<sequence>MSSTPSLSLIHIIGSLNTDLTTYTPRIPLGGETLRATAFQTSSGGKGGNQAVACAKLSRTRALTDATATIRMIGAVGSDAHGHALLAGLQSAGVETSGVIMRNDVESGVAVVLVEEESGENRILLTAGANASLLPKQFESSLGEEQGEGAPDLVILQLEIPVETTVRILRTAREKGVDVLLNPAPAVELPSEAYEGLKHLVLNETEAVILSGCSVEALEKEETLSGVADVFHGRGVANVVITLGGKGVFFSGEGGDKGLAKAKKVQVVDTTAAGDTFVGAYALEVMKGGVGIESAVRRANEAAAMTIGKRGAQKSIPWADELS</sequence>
<keyword evidence="4 12" id="KW-0808">Transferase</keyword>
<evidence type="ECO:0000256" key="6">
    <source>
        <dbReference type="ARBA" id="ARBA00022741"/>
    </source>
</evidence>
<dbReference type="InterPro" id="IPR002139">
    <property type="entry name" value="Ribo/fructo_kinase"/>
</dbReference>
<feature type="binding site" evidence="12">
    <location>
        <begin position="45"/>
        <end position="49"/>
    </location>
    <ligand>
        <name>substrate</name>
    </ligand>
</feature>
<protein>
    <recommendedName>
        <fullName evidence="3 12">Ribokinase</fullName>
        <shortName evidence="12">RK</shortName>
        <ecNumber evidence="2 12">2.7.1.15</ecNumber>
    </recommendedName>
</protein>
<evidence type="ECO:0000256" key="12">
    <source>
        <dbReference type="HAMAP-Rule" id="MF_03215"/>
    </source>
</evidence>
<keyword evidence="11 12" id="KW-0119">Carbohydrate metabolism</keyword>
<dbReference type="HAMAP" id="MF_01987">
    <property type="entry name" value="Ribokinase"/>
    <property type="match status" value="1"/>
</dbReference>
<evidence type="ECO:0000256" key="7">
    <source>
        <dbReference type="ARBA" id="ARBA00022777"/>
    </source>
</evidence>
<dbReference type="GO" id="GO:0004747">
    <property type="term" value="F:ribokinase activity"/>
    <property type="evidence" value="ECO:0007669"/>
    <property type="project" value="UniProtKB-UniRule"/>
</dbReference>
<dbReference type="InterPro" id="IPR029056">
    <property type="entry name" value="Ribokinase-like"/>
</dbReference>
<feature type="binding site" evidence="12">
    <location>
        <position position="306"/>
    </location>
    <ligand>
        <name>K(+)</name>
        <dbReference type="ChEBI" id="CHEBI:29103"/>
    </ligand>
</feature>
<evidence type="ECO:0000259" key="13">
    <source>
        <dbReference type="Pfam" id="PF00294"/>
    </source>
</evidence>
<feature type="binding site" evidence="12">
    <location>
        <begin position="242"/>
        <end position="247"/>
    </location>
    <ligand>
        <name>ATP</name>
        <dbReference type="ChEBI" id="CHEBI:30616"/>
    </ligand>
</feature>
<dbReference type="GO" id="GO:0019303">
    <property type="term" value="P:D-ribose catabolic process"/>
    <property type="evidence" value="ECO:0007669"/>
    <property type="project" value="UniProtKB-UniRule"/>
</dbReference>
<dbReference type="GO" id="GO:0005737">
    <property type="term" value="C:cytoplasm"/>
    <property type="evidence" value="ECO:0007669"/>
    <property type="project" value="UniProtKB-SubCell"/>
</dbReference>
<dbReference type="Pfam" id="PF00294">
    <property type="entry name" value="PfkB"/>
    <property type="match status" value="1"/>
</dbReference>
<keyword evidence="9 12" id="KW-0460">Magnesium</keyword>
<feature type="binding site" evidence="12">
    <location>
        <position position="275"/>
    </location>
    <ligand>
        <name>substrate</name>
    </ligand>
</feature>
<dbReference type="UniPathway" id="UPA00916">
    <property type="reaction ID" value="UER00889"/>
</dbReference>
<keyword evidence="10 12" id="KW-0630">Potassium</keyword>
<gene>
    <name evidence="14" type="ORF">IFR04_010197</name>
</gene>
<comment type="similarity">
    <text evidence="1">Belongs to the carbohydrate kinase pfkB family.</text>
</comment>
<evidence type="ECO:0000256" key="2">
    <source>
        <dbReference type="ARBA" id="ARBA00012035"/>
    </source>
</evidence>
<keyword evidence="15" id="KW-1185">Reference proteome</keyword>
<reference evidence="14" key="1">
    <citation type="submission" date="2021-02" db="EMBL/GenBank/DDBJ databases">
        <title>Genome sequence Cadophora malorum strain M34.</title>
        <authorList>
            <person name="Stefanovic E."/>
            <person name="Vu D."/>
            <person name="Scully C."/>
            <person name="Dijksterhuis J."/>
            <person name="Roader J."/>
            <person name="Houbraken J."/>
        </authorList>
    </citation>
    <scope>NUCLEOTIDE SEQUENCE</scope>
    <source>
        <strain evidence="14">M34</strain>
    </source>
</reference>
<evidence type="ECO:0000256" key="5">
    <source>
        <dbReference type="ARBA" id="ARBA00022723"/>
    </source>
</evidence>
<feature type="binding site" evidence="12">
    <location>
        <position position="300"/>
    </location>
    <ligand>
        <name>ATP</name>
        <dbReference type="ChEBI" id="CHEBI:30616"/>
    </ligand>
</feature>
<keyword evidence="5 12" id="KW-0479">Metal-binding</keyword>
<organism evidence="14 15">
    <name type="scientific">Cadophora malorum</name>
    <dbReference type="NCBI Taxonomy" id="108018"/>
    <lineage>
        <taxon>Eukaryota</taxon>
        <taxon>Fungi</taxon>
        <taxon>Dikarya</taxon>
        <taxon>Ascomycota</taxon>
        <taxon>Pezizomycotina</taxon>
        <taxon>Leotiomycetes</taxon>
        <taxon>Helotiales</taxon>
        <taxon>Ploettnerulaceae</taxon>
        <taxon>Cadophora</taxon>
    </lineage>
</organism>
<dbReference type="SUPFAM" id="SSF53613">
    <property type="entry name" value="Ribokinase-like"/>
    <property type="match status" value="1"/>
</dbReference>